<feature type="signal peptide" evidence="1">
    <location>
        <begin position="1"/>
        <end position="23"/>
    </location>
</feature>
<keyword evidence="4" id="KW-1185">Reference proteome</keyword>
<accession>A0A1H0GN54</accession>
<dbReference type="InterPro" id="IPR032635">
    <property type="entry name" value="Anti_2"/>
</dbReference>
<dbReference type="PROSITE" id="PS51257">
    <property type="entry name" value="PROKAR_LIPOPROTEIN"/>
    <property type="match status" value="1"/>
</dbReference>
<gene>
    <name evidence="3" type="ORF">SAMN05192530_103216</name>
</gene>
<evidence type="ECO:0000313" key="3">
    <source>
        <dbReference type="EMBL" id="SDO08353.1"/>
    </source>
</evidence>
<dbReference type="STRING" id="1166073.SAMN05192530_103216"/>
<protein>
    <submittedName>
        <fullName evidence="3">Outer membrane surface antigen</fullName>
    </submittedName>
</protein>
<dbReference type="RefSeq" id="WP_090672022.1">
    <property type="nucleotide sequence ID" value="NZ_JACIDP010000001.1"/>
</dbReference>
<evidence type="ECO:0000313" key="4">
    <source>
        <dbReference type="Proteomes" id="UP000198793"/>
    </source>
</evidence>
<proteinExistence type="predicted"/>
<feature type="domain" description="Surface antigen" evidence="2">
    <location>
        <begin position="35"/>
        <end position="140"/>
    </location>
</feature>
<keyword evidence="1" id="KW-0732">Signal</keyword>
<name>A0A1H0GN54_9HYPH</name>
<dbReference type="Proteomes" id="UP000198793">
    <property type="component" value="Unassembled WGS sequence"/>
</dbReference>
<sequence>MSDMAGRARFLLTIFAVLPVASGCTVMNGAALEESAVDRTVVTNSVPTVAPAVADALSDSRTVRNAVSAADMTRGELQPLAWSNTDTGATGAITDIRETKAGDQTCRTFRTSRQRFDGVSVFAGEACTRGAGEWTLTRFSEGG</sequence>
<dbReference type="Pfam" id="PF16998">
    <property type="entry name" value="17kDa_Anti_2"/>
    <property type="match status" value="1"/>
</dbReference>
<dbReference type="AlphaFoldDB" id="A0A1H0GN54"/>
<reference evidence="3 4" key="1">
    <citation type="submission" date="2016-10" db="EMBL/GenBank/DDBJ databases">
        <authorList>
            <person name="de Groot N.N."/>
        </authorList>
    </citation>
    <scope>NUCLEOTIDE SEQUENCE [LARGE SCALE GENOMIC DNA]</scope>
    <source>
        <strain evidence="4">L7-484,KACC 16230,DSM 25025</strain>
    </source>
</reference>
<evidence type="ECO:0000259" key="2">
    <source>
        <dbReference type="Pfam" id="PF16998"/>
    </source>
</evidence>
<evidence type="ECO:0000256" key="1">
    <source>
        <dbReference type="SAM" id="SignalP"/>
    </source>
</evidence>
<feature type="chain" id="PRO_5011701843" evidence="1">
    <location>
        <begin position="24"/>
        <end position="143"/>
    </location>
</feature>
<organism evidence="3 4">
    <name type="scientific">Aureimonas jatrophae</name>
    <dbReference type="NCBI Taxonomy" id="1166073"/>
    <lineage>
        <taxon>Bacteria</taxon>
        <taxon>Pseudomonadati</taxon>
        <taxon>Pseudomonadota</taxon>
        <taxon>Alphaproteobacteria</taxon>
        <taxon>Hyphomicrobiales</taxon>
        <taxon>Aurantimonadaceae</taxon>
        <taxon>Aureimonas</taxon>
    </lineage>
</organism>
<dbReference type="EMBL" id="FNIT01000003">
    <property type="protein sequence ID" value="SDO08353.1"/>
    <property type="molecule type" value="Genomic_DNA"/>
</dbReference>
<dbReference type="OrthoDB" id="7677942at2"/>